<protein>
    <submittedName>
        <fullName evidence="2">Uncharacterized protein</fullName>
    </submittedName>
</protein>
<dbReference type="EMBL" id="JAUNZN010000002">
    <property type="protein sequence ID" value="KAK4825641.1"/>
    <property type="molecule type" value="Genomic_DNA"/>
</dbReference>
<evidence type="ECO:0000256" key="1">
    <source>
        <dbReference type="SAM" id="MobiDB-lite"/>
    </source>
</evidence>
<evidence type="ECO:0000313" key="3">
    <source>
        <dbReference type="Proteomes" id="UP001333110"/>
    </source>
</evidence>
<sequence>MLKATLHGWKHILCPMPLPRTPSWALKSKSYERTESDNRTHFRNSLIDTCAKEHGIEWTGTSINFNEKGEDFSHSSPAPAWGPSHRRQSSTNFSNEQAAPAWVSNGVTSPASKPAPAWASLSMGSRVLPGACSIAGFPRGHSLFQASTCSSMEFSTCCNWIPPPPWTSMGCRGTACLTMVFTMGCRGISALVPGAPPPPPSSLTSYVIAEVLPPSLIGLALASDQRSLVASALPPDHGPMTSWKCQSALLHHCSPSDSRKRQHRPSPRSLSVYIRSSSIQTTSVAMPQLVGVPLNVIPSLHCVIARLEEYKFPAWALGLEEAVVSWLTPGQASCWLEVRFLYASR</sequence>
<organism evidence="2 3">
    <name type="scientific">Mycteria americana</name>
    <name type="common">Wood stork</name>
    <dbReference type="NCBI Taxonomy" id="33587"/>
    <lineage>
        <taxon>Eukaryota</taxon>
        <taxon>Metazoa</taxon>
        <taxon>Chordata</taxon>
        <taxon>Craniata</taxon>
        <taxon>Vertebrata</taxon>
        <taxon>Euteleostomi</taxon>
        <taxon>Archelosauria</taxon>
        <taxon>Archosauria</taxon>
        <taxon>Dinosauria</taxon>
        <taxon>Saurischia</taxon>
        <taxon>Theropoda</taxon>
        <taxon>Coelurosauria</taxon>
        <taxon>Aves</taxon>
        <taxon>Neognathae</taxon>
        <taxon>Neoaves</taxon>
        <taxon>Aequornithes</taxon>
        <taxon>Ciconiiformes</taxon>
        <taxon>Ciconiidae</taxon>
        <taxon>Mycteria</taxon>
    </lineage>
</organism>
<name>A0AAN7NIR2_MYCAM</name>
<feature type="region of interest" description="Disordered" evidence="1">
    <location>
        <begin position="69"/>
        <end position="98"/>
    </location>
</feature>
<accession>A0AAN7NIR2</accession>
<dbReference type="Proteomes" id="UP001333110">
    <property type="component" value="Unassembled WGS sequence"/>
</dbReference>
<dbReference type="AlphaFoldDB" id="A0AAN7NIR2"/>
<feature type="non-terminal residue" evidence="2">
    <location>
        <position position="345"/>
    </location>
</feature>
<proteinExistence type="predicted"/>
<evidence type="ECO:0000313" key="2">
    <source>
        <dbReference type="EMBL" id="KAK4825641.1"/>
    </source>
</evidence>
<keyword evidence="3" id="KW-1185">Reference proteome</keyword>
<reference evidence="2 3" key="1">
    <citation type="journal article" date="2023" name="J. Hered.">
        <title>Chromosome-level genome of the wood stork (Mycteria americana) provides insight into avian chromosome evolution.</title>
        <authorList>
            <person name="Flamio R. Jr."/>
            <person name="Ramstad K.M."/>
        </authorList>
    </citation>
    <scope>NUCLEOTIDE SEQUENCE [LARGE SCALE GENOMIC DNA]</scope>
    <source>
        <strain evidence="2">JAX WOST 10</strain>
    </source>
</reference>
<gene>
    <name evidence="2" type="ORF">QYF61_001426</name>
</gene>
<comment type="caution">
    <text evidence="2">The sequence shown here is derived from an EMBL/GenBank/DDBJ whole genome shotgun (WGS) entry which is preliminary data.</text>
</comment>